<evidence type="ECO:0000256" key="2">
    <source>
        <dbReference type="ARBA" id="ARBA00022692"/>
    </source>
</evidence>
<dbReference type="InterPro" id="IPR011990">
    <property type="entry name" value="TPR-like_helical_dom_sf"/>
</dbReference>
<keyword evidence="7" id="KW-0436">Ligase</keyword>
<comment type="caution">
    <text evidence="7">The sequence shown here is derived from an EMBL/GenBank/DDBJ whole genome shotgun (WGS) entry which is preliminary data.</text>
</comment>
<gene>
    <name evidence="7" type="ORF">GAN75_06375</name>
</gene>
<dbReference type="GO" id="GO:0016020">
    <property type="term" value="C:membrane"/>
    <property type="evidence" value="ECO:0007669"/>
    <property type="project" value="UniProtKB-SubCell"/>
</dbReference>
<dbReference type="RefSeq" id="WP_211478589.1">
    <property type="nucleotide sequence ID" value="NZ_CP072224.1"/>
</dbReference>
<dbReference type="InterPro" id="IPR051533">
    <property type="entry name" value="WaaL-like"/>
</dbReference>
<feature type="transmembrane region" description="Helical" evidence="5">
    <location>
        <begin position="110"/>
        <end position="133"/>
    </location>
</feature>
<feature type="transmembrane region" description="Helical" evidence="5">
    <location>
        <begin position="52"/>
        <end position="73"/>
    </location>
</feature>
<keyword evidence="2 5" id="KW-0812">Transmembrane</keyword>
<feature type="transmembrane region" description="Helical" evidence="5">
    <location>
        <begin position="276"/>
        <end position="297"/>
    </location>
</feature>
<comment type="subcellular location">
    <subcellularLocation>
        <location evidence="1">Membrane</location>
        <topology evidence="1">Multi-pass membrane protein</topology>
    </subcellularLocation>
</comment>
<evidence type="ECO:0000256" key="1">
    <source>
        <dbReference type="ARBA" id="ARBA00004141"/>
    </source>
</evidence>
<name>A0A7J5K1P9_BACT4</name>
<dbReference type="GO" id="GO:0016874">
    <property type="term" value="F:ligase activity"/>
    <property type="evidence" value="ECO:0007669"/>
    <property type="project" value="UniProtKB-KW"/>
</dbReference>
<dbReference type="PANTHER" id="PTHR37422">
    <property type="entry name" value="TEICHURONIC ACID BIOSYNTHESIS PROTEIN TUAE"/>
    <property type="match status" value="1"/>
</dbReference>
<keyword evidence="4 5" id="KW-0472">Membrane</keyword>
<dbReference type="Proteomes" id="UP000436825">
    <property type="component" value="Unassembled WGS sequence"/>
</dbReference>
<feature type="transmembrane region" description="Helical" evidence="5">
    <location>
        <begin position="304"/>
        <end position="321"/>
    </location>
</feature>
<evidence type="ECO:0000256" key="3">
    <source>
        <dbReference type="ARBA" id="ARBA00022989"/>
    </source>
</evidence>
<dbReference type="AlphaFoldDB" id="A0A7J5K1P9"/>
<feature type="domain" description="O-antigen ligase-related" evidence="6">
    <location>
        <begin position="145"/>
        <end position="284"/>
    </location>
</feature>
<sequence>MMQSKKQQNSTQGDNRISFFCCILKILICGLTICILFCKTDSLVDIYVLPKWLAGLFIAGITIPLLIIGHVYLKRSGFTKEEFIRCMGIIVILQAAWGWCKLFVIKDSIVMVGAFENPAGFASCLVIGLPFILNICGKKYWTIVSFAFIFISIILSQSRAGVFCCISMLLVCQCVDIKIALCPVHKVILLITFSVVFIWGLSHLKQGSSQGRVFIIERCVDIIKEHPLGLGIRGFSTHYMKYQEIYFREHPDSPAVMLADDIKVPLNEYLCITVNYGLPGILLLMSLIVGVFIFCYNKRISYKNPFVLSFIQILVFSFFSYPLQYPFTWFILVCILCYLYQSFIIKVLNRTFVFSIIGILGGVYLVVYTSMNYIEERKWGMLYDESSYIQSKNLESLYESIYEEKKSDPFFLYKYATILLDVNNYNRCEEILNERQRCVYDYSQAILWAQYFSQQNNYLVAANFYSNASNMCPSKFYPLYKLYMIHKRLRNINEQRNLRKRILNKKIKIDSDEVRLLRNAILNDTISLN</sequence>
<evidence type="ECO:0000313" key="8">
    <source>
        <dbReference type="Proteomes" id="UP000436825"/>
    </source>
</evidence>
<dbReference type="SUPFAM" id="SSF48452">
    <property type="entry name" value="TPR-like"/>
    <property type="match status" value="1"/>
</dbReference>
<evidence type="ECO:0000313" key="7">
    <source>
        <dbReference type="EMBL" id="KAB4457809.1"/>
    </source>
</evidence>
<evidence type="ECO:0000259" key="6">
    <source>
        <dbReference type="Pfam" id="PF04932"/>
    </source>
</evidence>
<reference evidence="7 8" key="1">
    <citation type="journal article" date="2019" name="Nat. Med.">
        <title>A library of human gut bacterial isolates paired with longitudinal multiomics data enables mechanistic microbiome research.</title>
        <authorList>
            <person name="Poyet M."/>
            <person name="Groussin M."/>
            <person name="Gibbons S.M."/>
            <person name="Avila-Pacheco J."/>
            <person name="Jiang X."/>
            <person name="Kearney S.M."/>
            <person name="Perrotta A.R."/>
            <person name="Berdy B."/>
            <person name="Zhao S."/>
            <person name="Lieberman T.D."/>
            <person name="Swanson P.K."/>
            <person name="Smith M."/>
            <person name="Roesemann S."/>
            <person name="Alexander J.E."/>
            <person name="Rich S.A."/>
            <person name="Livny J."/>
            <person name="Vlamakis H."/>
            <person name="Clish C."/>
            <person name="Bullock K."/>
            <person name="Deik A."/>
            <person name="Scott J."/>
            <person name="Pierce K.A."/>
            <person name="Xavier R.J."/>
            <person name="Alm E.J."/>
        </authorList>
    </citation>
    <scope>NUCLEOTIDE SEQUENCE [LARGE SCALE GENOMIC DNA]</scope>
    <source>
        <strain evidence="7 8">BIOML-A160</strain>
    </source>
</reference>
<feature type="transmembrane region" description="Helical" evidence="5">
    <location>
        <begin position="352"/>
        <end position="371"/>
    </location>
</feature>
<dbReference type="EMBL" id="WCRW01000003">
    <property type="protein sequence ID" value="KAB4457809.1"/>
    <property type="molecule type" value="Genomic_DNA"/>
</dbReference>
<keyword evidence="3 5" id="KW-1133">Transmembrane helix</keyword>
<organism evidence="7 8">
    <name type="scientific">Bacteroides thetaiotaomicron</name>
    <dbReference type="NCBI Taxonomy" id="818"/>
    <lineage>
        <taxon>Bacteria</taxon>
        <taxon>Pseudomonadati</taxon>
        <taxon>Bacteroidota</taxon>
        <taxon>Bacteroidia</taxon>
        <taxon>Bacteroidales</taxon>
        <taxon>Bacteroidaceae</taxon>
        <taxon>Bacteroides</taxon>
    </lineage>
</organism>
<evidence type="ECO:0000256" key="5">
    <source>
        <dbReference type="SAM" id="Phobius"/>
    </source>
</evidence>
<feature type="transmembrane region" description="Helical" evidence="5">
    <location>
        <begin position="85"/>
        <end position="104"/>
    </location>
</feature>
<feature type="transmembrane region" description="Helical" evidence="5">
    <location>
        <begin position="187"/>
        <end position="204"/>
    </location>
</feature>
<dbReference type="Pfam" id="PF04932">
    <property type="entry name" value="Wzy_C"/>
    <property type="match status" value="1"/>
</dbReference>
<feature type="transmembrane region" description="Helical" evidence="5">
    <location>
        <begin position="140"/>
        <end position="155"/>
    </location>
</feature>
<feature type="transmembrane region" description="Helical" evidence="5">
    <location>
        <begin position="20"/>
        <end position="40"/>
    </location>
</feature>
<dbReference type="PANTHER" id="PTHR37422:SF13">
    <property type="entry name" value="LIPOPOLYSACCHARIDE BIOSYNTHESIS PROTEIN PA4999-RELATED"/>
    <property type="match status" value="1"/>
</dbReference>
<feature type="transmembrane region" description="Helical" evidence="5">
    <location>
        <begin position="327"/>
        <end position="345"/>
    </location>
</feature>
<protein>
    <submittedName>
        <fullName evidence="7">O-antigen ligase family protein</fullName>
    </submittedName>
</protein>
<accession>A0A7J5K1P9</accession>
<evidence type="ECO:0000256" key="4">
    <source>
        <dbReference type="ARBA" id="ARBA00023136"/>
    </source>
</evidence>
<dbReference type="InterPro" id="IPR007016">
    <property type="entry name" value="O-antigen_ligase-rel_domated"/>
</dbReference>
<proteinExistence type="predicted"/>